<gene>
    <name evidence="2" type="ORF">LR394_33865</name>
</gene>
<dbReference type="SUPFAM" id="SSF55486">
    <property type="entry name" value="Metalloproteases ('zincins'), catalytic domain"/>
    <property type="match status" value="1"/>
</dbReference>
<evidence type="ECO:0000259" key="1">
    <source>
        <dbReference type="Pfam" id="PF11350"/>
    </source>
</evidence>
<dbReference type="GO" id="GO:0008237">
    <property type="term" value="F:metallopeptidase activity"/>
    <property type="evidence" value="ECO:0007669"/>
    <property type="project" value="InterPro"/>
</dbReference>
<evidence type="ECO:0000313" key="2">
    <source>
        <dbReference type="EMBL" id="MCD5315893.1"/>
    </source>
</evidence>
<dbReference type="InterPro" id="IPR024079">
    <property type="entry name" value="MetalloPept_cat_dom_sf"/>
</dbReference>
<organism evidence="2 3">
    <name type="scientific">Kineosporia babensis</name>
    <dbReference type="NCBI Taxonomy" id="499548"/>
    <lineage>
        <taxon>Bacteria</taxon>
        <taxon>Bacillati</taxon>
        <taxon>Actinomycetota</taxon>
        <taxon>Actinomycetes</taxon>
        <taxon>Kineosporiales</taxon>
        <taxon>Kineosporiaceae</taxon>
        <taxon>Kineosporia</taxon>
    </lineage>
</organism>
<feature type="domain" description="DUF3152" evidence="1">
    <location>
        <begin position="70"/>
        <end position="240"/>
    </location>
</feature>
<keyword evidence="3" id="KW-1185">Reference proteome</keyword>
<reference evidence="2" key="1">
    <citation type="submission" date="2021-11" db="EMBL/GenBank/DDBJ databases">
        <title>Streptomyces corallinus and Kineosporia corallina sp. nov., two new coral-derived marine actinobacteria.</title>
        <authorList>
            <person name="Buangrab K."/>
            <person name="Sutthacheep M."/>
            <person name="Yeemin T."/>
            <person name="Harunari E."/>
            <person name="Igarashi Y."/>
            <person name="Sripreechasak P."/>
            <person name="Kanchanasin P."/>
            <person name="Tanasupawat S."/>
            <person name="Phongsopitanun W."/>
        </authorList>
    </citation>
    <scope>NUCLEOTIDE SEQUENCE</scope>
    <source>
        <strain evidence="2">JCM 31032</strain>
    </source>
</reference>
<dbReference type="InterPro" id="IPR022603">
    <property type="entry name" value="DUF3152"/>
</dbReference>
<dbReference type="AlphaFoldDB" id="A0A9X1NKM1"/>
<dbReference type="Pfam" id="PF11350">
    <property type="entry name" value="DUF3152"/>
    <property type="match status" value="1"/>
</dbReference>
<name>A0A9X1NKM1_9ACTN</name>
<dbReference type="RefSeq" id="WP_231448713.1">
    <property type="nucleotide sequence ID" value="NZ_JAJOMB010000025.1"/>
</dbReference>
<dbReference type="Proteomes" id="UP001138997">
    <property type="component" value="Unassembled WGS sequence"/>
</dbReference>
<proteinExistence type="predicted"/>
<comment type="caution">
    <text evidence="2">The sequence shown here is derived from an EMBL/GenBank/DDBJ whole genome shotgun (WGS) entry which is preliminary data.</text>
</comment>
<protein>
    <submittedName>
        <fullName evidence="2">DUF3152 domain-containing protein</fullName>
    </submittedName>
</protein>
<accession>A0A9X1NKM1</accession>
<evidence type="ECO:0000313" key="3">
    <source>
        <dbReference type="Proteomes" id="UP001138997"/>
    </source>
</evidence>
<dbReference type="Gene3D" id="3.40.390.10">
    <property type="entry name" value="Collagenase (Catalytic Domain)"/>
    <property type="match status" value="1"/>
</dbReference>
<dbReference type="EMBL" id="JAJOMB010000025">
    <property type="protein sequence ID" value="MCD5315893.1"/>
    <property type="molecule type" value="Genomic_DNA"/>
</dbReference>
<sequence>MSRLKISARSVGAAVVGAALAGAVVLMPAGEVGSSVDDGLMSSSDADGTAAVGTVELVSASAAAKPRKITYPKAGKNTFKVATGRSKVAGKKGPLLKYRVVVEKGITGITANQFAEQVVTTLSDKRSWTGTGTVRLQRVPNSARYDFTIYLATPQTRDTLCGDATRANPDRYTSCRNGDRVVVNVARWVNGVPHYGASLERYRAYVINHETGHRLGHGHVKCPGKGRTAPVMQQQTLGLHGCKANAWPKVKGKLYTGPAGAYQDPVPKA</sequence>